<dbReference type="InterPro" id="IPR051257">
    <property type="entry name" value="Diverse_CBS-Domain"/>
</dbReference>
<dbReference type="PROSITE" id="PS51371">
    <property type="entry name" value="CBS"/>
    <property type="match status" value="1"/>
</dbReference>
<dbReference type="InterPro" id="IPR046342">
    <property type="entry name" value="CBS_dom_sf"/>
</dbReference>
<evidence type="ECO:0000313" key="4">
    <source>
        <dbReference type="EMBL" id="CKU47976.1"/>
    </source>
</evidence>
<name>A0A655ARV5_MYCTX</name>
<reference evidence="4 5" key="1">
    <citation type="submission" date="2015-03" db="EMBL/GenBank/DDBJ databases">
        <authorList>
            <consortium name="Pathogen Informatics"/>
        </authorList>
    </citation>
    <scope>NUCLEOTIDE SEQUENCE [LARGE SCALE GENOMIC DNA]</scope>
    <source>
        <strain evidence="4 5">Bir 172</strain>
    </source>
</reference>
<proteinExistence type="predicted"/>
<evidence type="ECO:0000256" key="1">
    <source>
        <dbReference type="ARBA" id="ARBA00023122"/>
    </source>
</evidence>
<evidence type="ECO:0000259" key="3">
    <source>
        <dbReference type="PROSITE" id="PS51371"/>
    </source>
</evidence>
<dbReference type="InterPro" id="IPR000644">
    <property type="entry name" value="CBS_dom"/>
</dbReference>
<dbReference type="PANTHER" id="PTHR43080">
    <property type="entry name" value="CBS DOMAIN-CONTAINING PROTEIN CBSX3, MITOCHONDRIAL"/>
    <property type="match status" value="1"/>
</dbReference>
<dbReference type="Pfam" id="PF00571">
    <property type="entry name" value="CBS"/>
    <property type="match status" value="1"/>
</dbReference>
<protein>
    <submittedName>
        <fullName evidence="4">Hypoxic response protein 1</fullName>
    </submittedName>
</protein>
<dbReference type="PANTHER" id="PTHR43080:SF2">
    <property type="entry name" value="CBS DOMAIN-CONTAINING PROTEIN"/>
    <property type="match status" value="1"/>
</dbReference>
<feature type="domain" description="CBS" evidence="3">
    <location>
        <begin position="26"/>
        <end position="84"/>
    </location>
</feature>
<evidence type="ECO:0000256" key="2">
    <source>
        <dbReference type="PROSITE-ProRule" id="PRU00703"/>
    </source>
</evidence>
<dbReference type="EMBL" id="CNGE01001762">
    <property type="protein sequence ID" value="CKU47976.1"/>
    <property type="molecule type" value="Genomic_DNA"/>
</dbReference>
<dbReference type="SMART" id="SM00116">
    <property type="entry name" value="CBS"/>
    <property type="match status" value="1"/>
</dbReference>
<evidence type="ECO:0000313" key="5">
    <source>
        <dbReference type="Proteomes" id="UP000048948"/>
    </source>
</evidence>
<dbReference type="AlphaFoldDB" id="A0A655ARV5"/>
<gene>
    <name evidence="4" type="ORF">ERS027646_04811</name>
</gene>
<dbReference type="Gene3D" id="3.10.580.10">
    <property type="entry name" value="CBS-domain"/>
    <property type="match status" value="1"/>
</dbReference>
<sequence>MLTDRDIVIKGLAAGLDPNTATAGELARDSIYYVDANASIQEMLNVMEEHQVRRVPVISEHRLVGIVTEADIARHLPEHAIVQFVKAICSPMALAS</sequence>
<accession>A0A655ARV5</accession>
<keyword evidence="1 2" id="KW-0129">CBS domain</keyword>
<organism evidence="4 5">
    <name type="scientific">Mycobacterium tuberculosis</name>
    <dbReference type="NCBI Taxonomy" id="1773"/>
    <lineage>
        <taxon>Bacteria</taxon>
        <taxon>Bacillati</taxon>
        <taxon>Actinomycetota</taxon>
        <taxon>Actinomycetes</taxon>
        <taxon>Mycobacteriales</taxon>
        <taxon>Mycobacteriaceae</taxon>
        <taxon>Mycobacterium</taxon>
        <taxon>Mycobacterium tuberculosis complex</taxon>
    </lineage>
</organism>
<dbReference type="SUPFAM" id="SSF54631">
    <property type="entry name" value="CBS-domain pair"/>
    <property type="match status" value="1"/>
</dbReference>
<dbReference type="Proteomes" id="UP000048948">
    <property type="component" value="Unassembled WGS sequence"/>
</dbReference>